<organism evidence="3 4">
    <name type="scientific">Myxococcus xanthus</name>
    <dbReference type="NCBI Taxonomy" id="34"/>
    <lineage>
        <taxon>Bacteria</taxon>
        <taxon>Pseudomonadati</taxon>
        <taxon>Myxococcota</taxon>
        <taxon>Myxococcia</taxon>
        <taxon>Myxococcales</taxon>
        <taxon>Cystobacterineae</taxon>
        <taxon>Myxococcaceae</taxon>
        <taxon>Myxococcus</taxon>
    </lineage>
</organism>
<comment type="caution">
    <text evidence="3">The sequence shown here is derived from an EMBL/GenBank/DDBJ whole genome shotgun (WGS) entry which is preliminary data.</text>
</comment>
<dbReference type="Pfam" id="PF22772">
    <property type="entry name" value="WsaF_C"/>
    <property type="match status" value="1"/>
</dbReference>
<reference evidence="3 4" key="1">
    <citation type="submission" date="2020-05" db="EMBL/GenBank/DDBJ databases">
        <authorList>
            <person name="Whitworth D."/>
        </authorList>
    </citation>
    <scope>NUCLEOTIDE SEQUENCE [LARGE SCALE GENOMIC DNA]</scope>
    <source>
        <strain evidence="3 4">AM005</strain>
    </source>
</reference>
<dbReference type="Gene3D" id="3.90.550.10">
    <property type="entry name" value="Spore Coat Polysaccharide Biosynthesis Protein SpsA, Chain A"/>
    <property type="match status" value="2"/>
</dbReference>
<dbReference type="AlphaFoldDB" id="A0A7Y4MP51"/>
<dbReference type="RefSeq" id="WP_171439587.1">
    <property type="nucleotide sequence ID" value="NZ_JABFNS010000060.1"/>
</dbReference>
<dbReference type="SUPFAM" id="SSF53448">
    <property type="entry name" value="Nucleotide-diphospho-sugar transferases"/>
    <property type="match status" value="2"/>
</dbReference>
<evidence type="ECO:0000313" key="4">
    <source>
        <dbReference type="Proteomes" id="UP000533080"/>
    </source>
</evidence>
<dbReference type="CDD" id="cd04184">
    <property type="entry name" value="GT2_RfbC_Mx_like"/>
    <property type="match status" value="1"/>
</dbReference>
<dbReference type="Proteomes" id="UP000533080">
    <property type="component" value="Unassembled WGS sequence"/>
</dbReference>
<proteinExistence type="predicted"/>
<dbReference type="Gene3D" id="3.40.50.11090">
    <property type="match status" value="1"/>
</dbReference>
<dbReference type="CDD" id="cd03801">
    <property type="entry name" value="GT4_PimA-like"/>
    <property type="match status" value="1"/>
</dbReference>
<protein>
    <submittedName>
        <fullName evidence="3">Glycosyltransferase</fullName>
    </submittedName>
</protein>
<dbReference type="EMBL" id="JABFNT010000004">
    <property type="protein sequence ID" value="NOJ77039.1"/>
    <property type="molecule type" value="Genomic_DNA"/>
</dbReference>
<dbReference type="InterPro" id="IPR029044">
    <property type="entry name" value="Nucleotide-diphossugar_trans"/>
</dbReference>
<feature type="domain" description="WsaF C-terminal" evidence="2">
    <location>
        <begin position="1088"/>
        <end position="1216"/>
    </location>
</feature>
<dbReference type="PANTHER" id="PTHR43685">
    <property type="entry name" value="GLYCOSYLTRANSFERASE"/>
    <property type="match status" value="1"/>
</dbReference>
<feature type="domain" description="Glycosyltransferase 2-like" evidence="1">
    <location>
        <begin position="577"/>
        <end position="754"/>
    </location>
</feature>
<evidence type="ECO:0000259" key="1">
    <source>
        <dbReference type="Pfam" id="PF00535"/>
    </source>
</evidence>
<name>A0A7Y4MP51_MYXXA</name>
<sequence length="1275" mass="139773">MWQKWADVTQGHVAAPGPGDFAQMVAVLRKVLEERQPCAPEQCDERSALEGALRLATEHLHRALPDGGQGLSSLQEAARLADPAAFSIPASHRARGGTLVTSAKRAFVNGLEPFHIEMLRPQGNFNRALVRVLEYLTVHRALGLRDDVSSWAVAQLEPLAVPTRWVVGSHRGRVAGALVGFAKRGYLYTLGPVLEAVLQGQARWNLAMVEAIRAAAGAQAPAEAEARRHVADVEALREPLAGRTLPGALRVTQPLWGEVLRRQSRFNAESVLALANLLGTRTAPPQPPSLADYPAWCAAREPARVTASQEAVARLSRRPLISLVTPVHDASEAFLRECLASVTSQVYADWEWILVDDASTAPHLTRILREAAEREARIRVLTALSEGDTARATNEGLAACRGDFVGFLGAEDTLSPHALAEVALAFLAQPELALLYTDEDGLDAQGHRSEPFFKPDWSPDLLRSVDYVRHFLVVRRETLAQVGGLREGFDGAQGHDLMLRLSEATSSIGHVTEPLYHAREGSAASVSRGAGLDTATKAGVRALSEHLARRGESAEVTSPAPMQYRVRYPVRGTPKVSIIVPFKDRPDLLRTLVDSLLAQTRYPHFEVLLVSNNSTRPETFALLEQWVDPRLVKLTWDHPFNYPAINNWAAKQASGELLLFLNNDMEVVDPSWLDELVSQAQRPEVGAVGCKLLFPEGTVQHAGVVVGMTGFAGHPFWRLPEGPISTPFGHTEWTRNWLSVTSACVILRREVFQSLGGFDERFQVCGSDVELGLRLNAKGLRVVCTAQTRLIHHESASRRADAIPEADYWLSYAAYRPWLGPKGDPYYNPHLTLMATDCGLRRHPEDGEQLAVRTLGRDVPSARDVRGEQRARAQRHLIEHLEAWDFTPEQAQTSRESAPAALAALRAKGRVETATWFVPAFGHVYAGIHTIFRFADLMQRRHGVRSDFVIYDQPSVRPGDIEARVAAICPGAVGAVRVLRRPEDVALLPACDLALATAWTSAYRVLHHPRAGVRGYFVQDYEPLFHAAGTPSALAEQTYGLGFYGIFNTPGLYEHVAGLHGMEGAWFEPAVDGTLFHPRRPPRQGPVRVFFYGRPGNERNGFELGLAALAQLKRELGPAVEVLAAGAEWDPEAYGVRGLITNLGMLPAERTGALYRECDVGLCFMFTRHPSYLPLEMMACGVTVVTNDNPTNRWLLAHGENCLLAEPTPSGVLARLRDAVSNGALRARLGANAAERVRRTSWEAEVDRVMKGLLNTGVHPAATLDDRASSLEHAS</sequence>
<feature type="domain" description="Glycosyltransferase 2-like" evidence="1">
    <location>
        <begin position="322"/>
        <end position="479"/>
    </location>
</feature>
<gene>
    <name evidence="3" type="ORF">HNV28_01450</name>
</gene>
<dbReference type="CDD" id="cd04186">
    <property type="entry name" value="GT_2_like_c"/>
    <property type="match status" value="1"/>
</dbReference>
<dbReference type="SUPFAM" id="SSF53756">
    <property type="entry name" value="UDP-Glycosyltransferase/glycogen phosphorylase"/>
    <property type="match status" value="1"/>
</dbReference>
<evidence type="ECO:0000259" key="2">
    <source>
        <dbReference type="Pfam" id="PF22772"/>
    </source>
</evidence>
<dbReference type="GO" id="GO:0016740">
    <property type="term" value="F:transferase activity"/>
    <property type="evidence" value="ECO:0007669"/>
    <property type="project" value="UniProtKB-KW"/>
</dbReference>
<accession>A0A7Y4MP51</accession>
<dbReference type="InterPro" id="IPR050834">
    <property type="entry name" value="Glycosyltransf_2"/>
</dbReference>
<evidence type="ECO:0000313" key="3">
    <source>
        <dbReference type="EMBL" id="NOJ77039.1"/>
    </source>
</evidence>
<dbReference type="Gene3D" id="3.40.50.2000">
    <property type="entry name" value="Glycogen Phosphorylase B"/>
    <property type="match status" value="1"/>
</dbReference>
<keyword evidence="3" id="KW-0808">Transferase</keyword>
<dbReference type="PANTHER" id="PTHR43685:SF2">
    <property type="entry name" value="GLYCOSYLTRANSFERASE 2-LIKE DOMAIN-CONTAINING PROTEIN"/>
    <property type="match status" value="1"/>
</dbReference>
<dbReference type="InterPro" id="IPR055050">
    <property type="entry name" value="WsaF_C"/>
</dbReference>
<dbReference type="InterPro" id="IPR001173">
    <property type="entry name" value="Glyco_trans_2-like"/>
</dbReference>
<dbReference type="Pfam" id="PF00535">
    <property type="entry name" value="Glycos_transf_2"/>
    <property type="match status" value="2"/>
</dbReference>